<dbReference type="Pfam" id="PF02585">
    <property type="entry name" value="PIG-L"/>
    <property type="match status" value="1"/>
</dbReference>
<name>A0A069ARL8_CLODI</name>
<dbReference type="InterPro" id="IPR003737">
    <property type="entry name" value="GlcNAc_PI_deacetylase-related"/>
</dbReference>
<evidence type="ECO:0000313" key="2">
    <source>
        <dbReference type="EMBL" id="CDS89135.1"/>
    </source>
</evidence>
<evidence type="ECO:0000313" key="1">
    <source>
        <dbReference type="EMBL" id="CDS88497.1"/>
    </source>
</evidence>
<proteinExistence type="predicted"/>
<gene>
    <name evidence="3" type="ORF">BN1095_20200</name>
    <name evidence="1" type="ORF">BN1096_700006</name>
    <name evidence="2" type="ORF">BN1097_710006</name>
</gene>
<sequence>MVDATLFFTPHQDDETLSMGSAIIEHVEKSDTHVILCTDGSKSIIRKVLDDGGSCSYHIKDVHKYSLSESEFSKDRDEEFKDSCKAMGVKSSNIHIEENRAHDGELSKEKAREIILKYLEEYPNARVKTVTPYKASGIHEDHRALGEAALELYEEGKIKDLRFYVEPYDYIDFKKVNPNVKVWEVLTTQEEKLLSAMNAYKKWHPESGHYAIGYHSVKSHFEELKSNKIQYVHAP</sequence>
<dbReference type="SUPFAM" id="SSF102588">
    <property type="entry name" value="LmbE-like"/>
    <property type="match status" value="1"/>
</dbReference>
<dbReference type="GO" id="GO:0016811">
    <property type="term" value="F:hydrolase activity, acting on carbon-nitrogen (but not peptide) bonds, in linear amides"/>
    <property type="evidence" value="ECO:0007669"/>
    <property type="project" value="TreeGrafter"/>
</dbReference>
<dbReference type="PANTHER" id="PTHR12993">
    <property type="entry name" value="N-ACETYLGLUCOSAMINYL-PHOSPHATIDYLINOSITOL DE-N-ACETYLASE-RELATED"/>
    <property type="match status" value="1"/>
</dbReference>
<dbReference type="Gene3D" id="3.40.50.10320">
    <property type="entry name" value="LmbE-like"/>
    <property type="match status" value="1"/>
</dbReference>
<dbReference type="EMBL" id="LK932411">
    <property type="protein sequence ID" value="CDS89135.1"/>
    <property type="molecule type" value="Genomic_DNA"/>
</dbReference>
<dbReference type="PANTHER" id="PTHR12993:SF11">
    <property type="entry name" value="N-ACETYLGLUCOSAMINYL-PHOSPHATIDYLINOSITOL DE-N-ACETYLASE"/>
    <property type="match status" value="1"/>
</dbReference>
<evidence type="ECO:0000313" key="3">
    <source>
        <dbReference type="EMBL" id="CDS95538.1"/>
    </source>
</evidence>
<dbReference type="AlphaFoldDB" id="A0A069ARL8"/>
<accession>A0A069ARL8</accession>
<dbReference type="EMBL" id="LK932525">
    <property type="protein sequence ID" value="CDS88497.1"/>
    <property type="molecule type" value="Genomic_DNA"/>
</dbReference>
<dbReference type="EMBL" id="LK932849">
    <property type="protein sequence ID" value="CDS95538.1"/>
    <property type="molecule type" value="Genomic_DNA"/>
</dbReference>
<dbReference type="InterPro" id="IPR024078">
    <property type="entry name" value="LmbE-like_dom_sf"/>
</dbReference>
<organism evidence="3">
    <name type="scientific">Clostridioides difficile</name>
    <name type="common">Peptoclostridium difficile</name>
    <dbReference type="NCBI Taxonomy" id="1496"/>
    <lineage>
        <taxon>Bacteria</taxon>
        <taxon>Bacillati</taxon>
        <taxon>Bacillota</taxon>
        <taxon>Clostridia</taxon>
        <taxon>Peptostreptococcales</taxon>
        <taxon>Peptostreptococcaceae</taxon>
        <taxon>Clostridioides</taxon>
    </lineage>
</organism>
<reference evidence="3" key="1">
    <citation type="submission" date="2014-07" db="EMBL/GenBank/DDBJ databases">
        <authorList>
            <person name="Monot Marc"/>
        </authorList>
    </citation>
    <scope>NUCLEOTIDE SEQUENCE</scope>
    <source>
        <strain evidence="3">7032989</strain>
        <strain evidence="2">7032994</strain>
    </source>
</reference>
<dbReference type="RefSeq" id="WP_021367117.1">
    <property type="nucleotide sequence ID" value="NZ_BBYB01000112.1"/>
</dbReference>
<protein>
    <submittedName>
        <fullName evidence="3">Putative LmbE-like deacetylase</fullName>
    </submittedName>
</protein>